<dbReference type="PANTHER" id="PTHR46268:SF6">
    <property type="entry name" value="UNIVERSAL STRESS PROTEIN UP12"/>
    <property type="match status" value="1"/>
</dbReference>
<dbReference type="EMBL" id="JABFHI010000001">
    <property type="protein sequence ID" value="NOG30671.1"/>
    <property type="molecule type" value="Genomic_DNA"/>
</dbReference>
<name>A0A7Y3TUV1_9GAMM</name>
<feature type="domain" description="UspA" evidence="2">
    <location>
        <begin position="167"/>
        <end position="296"/>
    </location>
</feature>
<dbReference type="Proteomes" id="UP000588806">
    <property type="component" value="Unassembled WGS sequence"/>
</dbReference>
<dbReference type="RefSeq" id="WP_171701152.1">
    <property type="nucleotide sequence ID" value="NZ_JABFHI010000001.1"/>
</dbReference>
<sequence>MSKPIAVVIVPVDRSPASRAGVIHGALLAHLLDARLELLHVVPLHPAELSDLPANRKPKGDRALEQFDSKSTAALAQARQVLTELPFASGLTVDDVVLHEDSYVPHPDRAIVEHARSRPSAMLVMGARRLGELGKLVRASVTNAVVHSTHEPITVLHENSQALEHIGRILLPTDGSRHSLNAARFAGQLARSAELAVDMLFCQPAGGEKTQALADQETERVFALTREALGHVPCGLAQRTISSNQYAKAIVEQAKASPEPPIIIMGRRGLGPWQATLMGSISQQVISKAACPVTLVV</sequence>
<dbReference type="Pfam" id="PF00582">
    <property type="entry name" value="Usp"/>
    <property type="match status" value="2"/>
</dbReference>
<reference evidence="3 4" key="2">
    <citation type="submission" date="2020-06" db="EMBL/GenBank/DDBJ databases">
        <title>Halomonas songnenensis sp. nov., a moderately halophilic bacterium isolated from saline and alkaline soils.</title>
        <authorList>
            <person name="Jiang J."/>
            <person name="Pan Y."/>
        </authorList>
    </citation>
    <scope>NUCLEOTIDE SEQUENCE [LARGE SCALE GENOMIC DNA]</scope>
    <source>
        <strain evidence="3 4">TBZ9</strain>
    </source>
</reference>
<proteinExistence type="inferred from homology"/>
<feature type="domain" description="UspA" evidence="2">
    <location>
        <begin position="8"/>
        <end position="156"/>
    </location>
</feature>
<dbReference type="CDD" id="cd00293">
    <property type="entry name" value="USP-like"/>
    <property type="match status" value="2"/>
</dbReference>
<keyword evidence="4" id="KW-1185">Reference proteome</keyword>
<dbReference type="AlphaFoldDB" id="A0A7Y3TUV1"/>
<dbReference type="SUPFAM" id="SSF52402">
    <property type="entry name" value="Adenine nucleotide alpha hydrolases-like"/>
    <property type="match status" value="2"/>
</dbReference>
<accession>A0A7Y3TUV1</accession>
<evidence type="ECO:0000313" key="4">
    <source>
        <dbReference type="Proteomes" id="UP000588806"/>
    </source>
</evidence>
<dbReference type="InterPro" id="IPR006016">
    <property type="entry name" value="UspA"/>
</dbReference>
<evidence type="ECO:0000259" key="2">
    <source>
        <dbReference type="Pfam" id="PF00582"/>
    </source>
</evidence>
<comment type="caution">
    <text evidence="3">The sequence shown here is derived from an EMBL/GenBank/DDBJ whole genome shotgun (WGS) entry which is preliminary data.</text>
</comment>
<protein>
    <submittedName>
        <fullName evidence="3">Universal stress protein</fullName>
    </submittedName>
</protein>
<dbReference type="InterPro" id="IPR006015">
    <property type="entry name" value="Universal_stress_UspA"/>
</dbReference>
<comment type="similarity">
    <text evidence="1">Belongs to the universal stress protein A family.</text>
</comment>
<evidence type="ECO:0000313" key="3">
    <source>
        <dbReference type="EMBL" id="NOG30671.1"/>
    </source>
</evidence>
<dbReference type="PRINTS" id="PR01438">
    <property type="entry name" value="UNVRSLSTRESS"/>
</dbReference>
<gene>
    <name evidence="3" type="ORF">HLB35_00785</name>
</gene>
<dbReference type="Gene3D" id="3.40.50.12370">
    <property type="match status" value="1"/>
</dbReference>
<evidence type="ECO:0000256" key="1">
    <source>
        <dbReference type="ARBA" id="ARBA00008791"/>
    </source>
</evidence>
<organism evidence="3 4">
    <name type="scientific">Vreelandella azerica</name>
    <dbReference type="NCBI Taxonomy" id="2732867"/>
    <lineage>
        <taxon>Bacteria</taxon>
        <taxon>Pseudomonadati</taxon>
        <taxon>Pseudomonadota</taxon>
        <taxon>Gammaproteobacteria</taxon>
        <taxon>Oceanospirillales</taxon>
        <taxon>Halomonadaceae</taxon>
        <taxon>Vreelandella</taxon>
    </lineage>
</organism>
<dbReference type="PANTHER" id="PTHR46268">
    <property type="entry name" value="STRESS RESPONSE PROTEIN NHAX"/>
    <property type="match status" value="1"/>
</dbReference>
<reference evidence="3 4" key="1">
    <citation type="submission" date="2020-05" db="EMBL/GenBank/DDBJ databases">
        <authorList>
            <person name="Ruan W."/>
            <person name="Jeon C.O."/>
            <person name="Chun B.H."/>
        </authorList>
    </citation>
    <scope>NUCLEOTIDE SEQUENCE [LARGE SCALE GENOMIC DNA]</scope>
    <source>
        <strain evidence="3 4">TBZ9</strain>
    </source>
</reference>